<keyword evidence="1" id="KW-1133">Transmembrane helix</keyword>
<evidence type="ECO:0000256" key="1">
    <source>
        <dbReference type="SAM" id="Phobius"/>
    </source>
</evidence>
<name>A0A0N4TK02_BRUPA</name>
<proteinExistence type="predicted"/>
<keyword evidence="1" id="KW-0472">Membrane</keyword>
<protein>
    <submittedName>
        <fullName evidence="2">Product</fullName>
    </submittedName>
</protein>
<dbReference type="WBParaSite" id="BPAG_0000864701-mRNA-1">
    <property type="protein sequence ID" value="BPAG_0000864701-mRNA-1"/>
    <property type="gene ID" value="BPAG_0000864701"/>
</dbReference>
<evidence type="ECO:0000313" key="2">
    <source>
        <dbReference type="WBParaSite" id="BPAG_0000864701-mRNA-1"/>
    </source>
</evidence>
<accession>A0A0N4TK02</accession>
<feature type="transmembrane region" description="Helical" evidence="1">
    <location>
        <begin position="45"/>
        <end position="78"/>
    </location>
</feature>
<dbReference type="AlphaFoldDB" id="A0A0N4TK02"/>
<reference evidence="2" key="1">
    <citation type="submission" date="2017-02" db="UniProtKB">
        <authorList>
            <consortium name="WormBaseParasite"/>
        </authorList>
    </citation>
    <scope>IDENTIFICATION</scope>
</reference>
<sequence>LSIYPSTISRPSFLTAFSNSSTTCSTQFYFIHFENFHFISYHSSFIIIIIIIVIIIIVIIIIIIIIIVIIVITIIIAIFCSLIPLAMCYD</sequence>
<keyword evidence="1" id="KW-0812">Transmembrane</keyword>
<organism evidence="2">
    <name type="scientific">Brugia pahangi</name>
    <name type="common">Filarial nematode worm</name>
    <dbReference type="NCBI Taxonomy" id="6280"/>
    <lineage>
        <taxon>Eukaryota</taxon>
        <taxon>Metazoa</taxon>
        <taxon>Ecdysozoa</taxon>
        <taxon>Nematoda</taxon>
        <taxon>Chromadorea</taxon>
        <taxon>Rhabditida</taxon>
        <taxon>Spirurina</taxon>
        <taxon>Spiruromorpha</taxon>
        <taxon>Filarioidea</taxon>
        <taxon>Onchocercidae</taxon>
        <taxon>Brugia</taxon>
    </lineage>
</organism>